<dbReference type="EMBL" id="CTEF01000001">
    <property type="protein sequence ID" value="CQD02398.1"/>
    <property type="molecule type" value="Genomic_DNA"/>
</dbReference>
<dbReference type="Proteomes" id="UP000182227">
    <property type="component" value="Unassembled WGS sequence"/>
</dbReference>
<evidence type="ECO:0000256" key="8">
    <source>
        <dbReference type="ARBA" id="ARBA00023136"/>
    </source>
</evidence>
<organism evidence="11 12">
    <name type="scientific">Mycolicibacterium conceptionense</name>
    <dbReference type="NCBI Taxonomy" id="451644"/>
    <lineage>
        <taxon>Bacteria</taxon>
        <taxon>Bacillati</taxon>
        <taxon>Actinomycetota</taxon>
        <taxon>Actinomycetes</taxon>
        <taxon>Mycobacteriales</taxon>
        <taxon>Mycobacteriaceae</taxon>
        <taxon>Mycolicibacterium</taxon>
    </lineage>
</organism>
<keyword evidence="5" id="KW-0479">Metal-binding</keyword>
<evidence type="ECO:0000256" key="3">
    <source>
        <dbReference type="ARBA" id="ARBA00022475"/>
    </source>
</evidence>
<keyword evidence="7 9" id="KW-1133">Transmembrane helix</keyword>
<dbReference type="GO" id="GO:0005507">
    <property type="term" value="F:copper ion binding"/>
    <property type="evidence" value="ECO:0007669"/>
    <property type="project" value="TreeGrafter"/>
</dbReference>
<dbReference type="GO" id="GO:0055070">
    <property type="term" value="P:copper ion homeostasis"/>
    <property type="evidence" value="ECO:0007669"/>
    <property type="project" value="TreeGrafter"/>
</dbReference>
<dbReference type="InterPro" id="IPR023299">
    <property type="entry name" value="ATPase_P-typ_cyto_dom_N"/>
</dbReference>
<evidence type="ECO:0000256" key="6">
    <source>
        <dbReference type="ARBA" id="ARBA00022967"/>
    </source>
</evidence>
<keyword evidence="4 9" id="KW-0812">Transmembrane</keyword>
<dbReference type="PROSITE" id="PS00154">
    <property type="entry name" value="ATPASE_E1_E2"/>
    <property type="match status" value="1"/>
</dbReference>
<dbReference type="PANTHER" id="PTHR43520">
    <property type="entry name" value="ATP7, ISOFORM B"/>
    <property type="match status" value="1"/>
</dbReference>
<dbReference type="SUPFAM" id="SSF81653">
    <property type="entry name" value="Calcium ATPase, transduction domain A"/>
    <property type="match status" value="1"/>
</dbReference>
<feature type="transmembrane region" description="Helical" evidence="9">
    <location>
        <begin position="131"/>
        <end position="155"/>
    </location>
</feature>
<evidence type="ECO:0000313" key="12">
    <source>
        <dbReference type="Proteomes" id="UP000182227"/>
    </source>
</evidence>
<dbReference type="InterPro" id="IPR018303">
    <property type="entry name" value="ATPase_P-typ_P_site"/>
</dbReference>
<dbReference type="AlphaFoldDB" id="A0A0U1CXM1"/>
<comment type="subcellular location">
    <subcellularLocation>
        <location evidence="1">Cell membrane</location>
        <topology evidence="1">Multi-pass membrane protein</topology>
    </subcellularLocation>
</comment>
<dbReference type="Pfam" id="PF00702">
    <property type="entry name" value="Hydrolase"/>
    <property type="match status" value="1"/>
</dbReference>
<dbReference type="NCBIfam" id="TIGR01494">
    <property type="entry name" value="ATPase_P-type"/>
    <property type="match status" value="1"/>
</dbReference>
<dbReference type="GO" id="GO:0005524">
    <property type="term" value="F:ATP binding"/>
    <property type="evidence" value="ECO:0007669"/>
    <property type="project" value="InterPro"/>
</dbReference>
<keyword evidence="8 9" id="KW-0472">Membrane</keyword>
<keyword evidence="6" id="KW-1278">Translocase</keyword>
<reference evidence="11 12" key="1">
    <citation type="submission" date="2015-03" db="EMBL/GenBank/DDBJ databases">
        <authorList>
            <person name="Murphy D."/>
        </authorList>
    </citation>
    <scope>NUCLEOTIDE SEQUENCE [LARGE SCALE GENOMIC DNA]</scope>
    <source>
        <strain evidence="11 12">D16</strain>
    </source>
</reference>
<proteinExistence type="inferred from homology"/>
<dbReference type="InterPro" id="IPR023298">
    <property type="entry name" value="ATPase_P-typ_TM_dom_sf"/>
</dbReference>
<dbReference type="InterPro" id="IPR001757">
    <property type="entry name" value="P_typ_ATPase"/>
</dbReference>
<gene>
    <name evidence="11" type="ORF">BN970_00126</name>
</gene>
<dbReference type="Gene3D" id="3.40.1110.10">
    <property type="entry name" value="Calcium-transporting ATPase, cytoplasmic domain N"/>
    <property type="match status" value="1"/>
</dbReference>
<evidence type="ECO:0000256" key="4">
    <source>
        <dbReference type="ARBA" id="ARBA00022692"/>
    </source>
</evidence>
<keyword evidence="3" id="KW-1003">Cell membrane</keyword>
<feature type="domain" description="P-type ATPase A" evidence="10">
    <location>
        <begin position="2"/>
        <end position="86"/>
    </location>
</feature>
<dbReference type="GO" id="GO:0005886">
    <property type="term" value="C:plasma membrane"/>
    <property type="evidence" value="ECO:0007669"/>
    <property type="project" value="UniProtKB-SubCell"/>
</dbReference>
<evidence type="ECO:0000259" key="10">
    <source>
        <dbReference type="Pfam" id="PF00122"/>
    </source>
</evidence>
<dbReference type="Gene3D" id="3.40.50.1000">
    <property type="entry name" value="HAD superfamily/HAD-like"/>
    <property type="match status" value="1"/>
</dbReference>
<dbReference type="Gene3D" id="2.70.150.10">
    <property type="entry name" value="Calcium-transporting ATPase, cytoplasmic transduction domain A"/>
    <property type="match status" value="1"/>
</dbReference>
<dbReference type="SUPFAM" id="SSF81665">
    <property type="entry name" value="Calcium ATPase, transmembrane domain M"/>
    <property type="match status" value="1"/>
</dbReference>
<accession>A0A0U1CXM1</accession>
<dbReference type="SUPFAM" id="SSF81660">
    <property type="entry name" value="Metal cation-transporting ATPase, ATP-binding domain N"/>
    <property type="match status" value="1"/>
</dbReference>
<dbReference type="Pfam" id="PF00122">
    <property type="entry name" value="E1-E2_ATPase"/>
    <property type="match status" value="1"/>
</dbReference>
<evidence type="ECO:0000256" key="9">
    <source>
        <dbReference type="SAM" id="Phobius"/>
    </source>
</evidence>
<dbReference type="InterPro" id="IPR023214">
    <property type="entry name" value="HAD_sf"/>
</dbReference>
<evidence type="ECO:0000256" key="2">
    <source>
        <dbReference type="ARBA" id="ARBA00006024"/>
    </source>
</evidence>
<evidence type="ECO:0000256" key="5">
    <source>
        <dbReference type="ARBA" id="ARBA00022723"/>
    </source>
</evidence>
<dbReference type="PRINTS" id="PR00119">
    <property type="entry name" value="CATATPASE"/>
</dbReference>
<dbReference type="PANTHER" id="PTHR43520:SF8">
    <property type="entry name" value="P-TYPE CU(+) TRANSPORTER"/>
    <property type="match status" value="1"/>
</dbReference>
<evidence type="ECO:0000313" key="11">
    <source>
        <dbReference type="EMBL" id="CQD02398.1"/>
    </source>
</evidence>
<dbReference type="GO" id="GO:0043682">
    <property type="term" value="F:P-type divalent copper transporter activity"/>
    <property type="evidence" value="ECO:0007669"/>
    <property type="project" value="TreeGrafter"/>
</dbReference>
<evidence type="ECO:0000256" key="1">
    <source>
        <dbReference type="ARBA" id="ARBA00004651"/>
    </source>
</evidence>
<dbReference type="GO" id="GO:0016887">
    <property type="term" value="F:ATP hydrolysis activity"/>
    <property type="evidence" value="ECO:0007669"/>
    <property type="project" value="InterPro"/>
</dbReference>
<protein>
    <submittedName>
        <fullName evidence="11">Copper/silver-translocating P-type ATPase</fullName>
    </submittedName>
</protein>
<comment type="similarity">
    <text evidence="2">Belongs to the cation transport ATPase (P-type) (TC 3.A.3) family. Type IB subfamily.</text>
</comment>
<sequence length="265" mass="27949">MTVTPSELRVGDLVIVRPGGSVPVDGRIVDGAADMDESMVTGESRTVRRSVDDDVVAGTVATDSGLRIRVTAVGEDTALAGIQRLVGEAVNSSSRAQRLADRAAGWLFWFALGSAVLTALAWTLLGEPDQAVVRTITVLVIACPHALGLAIPLVVSIATERAARGGVLIKDRLALETMRTVGAVLFDKTGTLTKGEPAVTEVVATDRTDDDLLALAAAAEADSEHPLARAIVAAAQRRGLISRADRPDRYRAMGRRDRAARLGRR</sequence>
<dbReference type="InterPro" id="IPR059000">
    <property type="entry name" value="ATPase_P-type_domA"/>
</dbReference>
<name>A0A0U1CXM1_9MYCO</name>
<dbReference type="InterPro" id="IPR008250">
    <property type="entry name" value="ATPase_P-typ_transduc_dom_A_sf"/>
</dbReference>
<evidence type="ECO:0000256" key="7">
    <source>
        <dbReference type="ARBA" id="ARBA00022989"/>
    </source>
</evidence>
<feature type="transmembrane region" description="Helical" evidence="9">
    <location>
        <begin position="103"/>
        <end position="125"/>
    </location>
</feature>